<dbReference type="EMBL" id="JAESDN010000004">
    <property type="protein sequence ID" value="KAG7051493.1"/>
    <property type="molecule type" value="Genomic_DNA"/>
</dbReference>
<name>A0A9P7R7C1_9PEZI</name>
<comment type="caution">
    <text evidence="2">The sequence shown here is derived from an EMBL/GenBank/DDBJ whole genome shotgun (WGS) entry which is preliminary data.</text>
</comment>
<evidence type="ECO:0000313" key="2">
    <source>
        <dbReference type="EMBL" id="KAG7051493.1"/>
    </source>
</evidence>
<feature type="compositionally biased region" description="Basic residues" evidence="1">
    <location>
        <begin position="40"/>
        <end position="55"/>
    </location>
</feature>
<accession>A0A9P7R7C1</accession>
<gene>
    <name evidence="2" type="ORF">JMJ77_002115</name>
</gene>
<proteinExistence type="predicted"/>
<evidence type="ECO:0000256" key="1">
    <source>
        <dbReference type="SAM" id="MobiDB-lite"/>
    </source>
</evidence>
<feature type="compositionally biased region" description="Basic and acidic residues" evidence="1">
    <location>
        <begin position="56"/>
        <end position="66"/>
    </location>
</feature>
<keyword evidence="3" id="KW-1185">Reference proteome</keyword>
<protein>
    <submittedName>
        <fullName evidence="2">Uncharacterized protein</fullName>
    </submittedName>
</protein>
<dbReference type="Proteomes" id="UP000699042">
    <property type="component" value="Unassembled WGS sequence"/>
</dbReference>
<sequence>VVNSFFVFCIRIWPCIHTKILIGLGDKRFLSMRHKRSLNKISRKRQPNRSFQAHRRLVDDVKTTPL</sequence>
<dbReference type="AlphaFoldDB" id="A0A9P7R7C1"/>
<evidence type="ECO:0000313" key="3">
    <source>
        <dbReference type="Proteomes" id="UP000699042"/>
    </source>
</evidence>
<feature type="non-terminal residue" evidence="2">
    <location>
        <position position="66"/>
    </location>
</feature>
<feature type="region of interest" description="Disordered" evidence="1">
    <location>
        <begin position="40"/>
        <end position="66"/>
    </location>
</feature>
<organism evidence="2 3">
    <name type="scientific">Colletotrichum scovillei</name>
    <dbReference type="NCBI Taxonomy" id="1209932"/>
    <lineage>
        <taxon>Eukaryota</taxon>
        <taxon>Fungi</taxon>
        <taxon>Dikarya</taxon>
        <taxon>Ascomycota</taxon>
        <taxon>Pezizomycotina</taxon>
        <taxon>Sordariomycetes</taxon>
        <taxon>Hypocreomycetidae</taxon>
        <taxon>Glomerellales</taxon>
        <taxon>Glomerellaceae</taxon>
        <taxon>Colletotrichum</taxon>
        <taxon>Colletotrichum acutatum species complex</taxon>
    </lineage>
</organism>
<reference evidence="2" key="1">
    <citation type="submission" date="2021-05" db="EMBL/GenBank/DDBJ databases">
        <title>Comparative genomics of three Colletotrichum scovillei strains and genetic complementation revealed genes involved fungal growth and virulence on chili pepper.</title>
        <authorList>
            <person name="Hsieh D.-K."/>
            <person name="Chuang S.-C."/>
            <person name="Chen C.-Y."/>
            <person name="Chao Y.-T."/>
            <person name="Lu M.-Y.J."/>
            <person name="Lee M.-H."/>
            <person name="Shih M.-C."/>
        </authorList>
    </citation>
    <scope>NUCLEOTIDE SEQUENCE</scope>
    <source>
        <strain evidence="2">Coll-153</strain>
    </source>
</reference>